<dbReference type="InterPro" id="IPR048503">
    <property type="entry name" value="NamZ_C"/>
</dbReference>
<evidence type="ECO:0000259" key="1">
    <source>
        <dbReference type="Pfam" id="PF20732"/>
    </source>
</evidence>
<protein>
    <recommendedName>
        <fullName evidence="1">Peptidoglycan beta-N-acetylmuramidase NamZ C-terminal domain-containing protein</fullName>
    </recommendedName>
</protein>
<name>M7NT23_9BACT</name>
<evidence type="ECO:0000313" key="2">
    <source>
        <dbReference type="EMBL" id="EMR04825.1"/>
    </source>
</evidence>
<dbReference type="EMBL" id="AODQ01000001">
    <property type="protein sequence ID" value="EMR04825.1"/>
    <property type="molecule type" value="Genomic_DNA"/>
</dbReference>
<dbReference type="STRING" id="1279009.ADICEAN_00096"/>
<organism evidence="2 3">
    <name type="scientific">Cesiribacter andamanensis AMV16</name>
    <dbReference type="NCBI Taxonomy" id="1279009"/>
    <lineage>
        <taxon>Bacteria</taxon>
        <taxon>Pseudomonadati</taxon>
        <taxon>Bacteroidota</taxon>
        <taxon>Cytophagia</taxon>
        <taxon>Cytophagales</taxon>
        <taxon>Cesiribacteraceae</taxon>
        <taxon>Cesiribacter</taxon>
    </lineage>
</organism>
<dbReference type="AlphaFoldDB" id="M7NT23"/>
<comment type="caution">
    <text evidence="2">The sequence shown here is derived from an EMBL/GenBank/DDBJ whole genome shotgun (WGS) entry which is preliminary data.</text>
</comment>
<reference evidence="2 3" key="1">
    <citation type="journal article" date="2013" name="Genome Announc.">
        <title>Draft Genome Sequence of Cesiribacter andamanensis Strain AMV16T, Isolated from a Soil Sample from a Mud Volcano in the Andaman Islands, India.</title>
        <authorList>
            <person name="Shivaji S."/>
            <person name="Ara S."/>
            <person name="Begum Z."/>
            <person name="Srinivas T.N."/>
            <person name="Singh A."/>
            <person name="Kumar Pinnaka A."/>
        </authorList>
    </citation>
    <scope>NUCLEOTIDE SEQUENCE [LARGE SCALE GENOMIC DNA]</scope>
    <source>
        <strain evidence="2 3">AMV16</strain>
    </source>
</reference>
<gene>
    <name evidence="2" type="ORF">ADICEAN_00096</name>
</gene>
<evidence type="ECO:0000313" key="3">
    <source>
        <dbReference type="Proteomes" id="UP000011910"/>
    </source>
</evidence>
<dbReference type="Proteomes" id="UP000011910">
    <property type="component" value="Unassembled WGS sequence"/>
</dbReference>
<keyword evidence="3" id="KW-1185">Reference proteome</keyword>
<accession>M7NT23</accession>
<dbReference type="eggNOG" id="COG3876">
    <property type="taxonomic scope" value="Bacteria"/>
</dbReference>
<dbReference type="Pfam" id="PF20732">
    <property type="entry name" value="NamZ_C"/>
    <property type="match status" value="1"/>
</dbReference>
<sequence>MLYYKLFEQKDAFFQKFFHTLAGTDVLARQIREGLTEEQIRSSWQEELDDYKALRLNYLLYPDAD</sequence>
<dbReference type="Gene3D" id="3.90.1150.140">
    <property type="match status" value="1"/>
</dbReference>
<feature type="domain" description="Peptidoglycan beta-N-acetylmuramidase NamZ C-terminal" evidence="1">
    <location>
        <begin position="9"/>
        <end position="61"/>
    </location>
</feature>
<proteinExistence type="predicted"/>